<protein>
    <recommendedName>
        <fullName evidence="7">Kinesin-like protein</fullName>
    </recommendedName>
</protein>
<dbReference type="GO" id="GO:0000776">
    <property type="term" value="C:kinetochore"/>
    <property type="evidence" value="ECO:0007669"/>
    <property type="project" value="EnsemblFungi"/>
</dbReference>
<gene>
    <name evidence="10" type="ORF">CTRG_02455</name>
</gene>
<dbReference type="OrthoDB" id="3176171at2759"/>
<dbReference type="eggNOG" id="KOG0242">
    <property type="taxonomic scope" value="Eukaryota"/>
</dbReference>
<dbReference type="GO" id="GO:0032888">
    <property type="term" value="P:regulation of mitotic spindle elongation"/>
    <property type="evidence" value="ECO:0007669"/>
    <property type="project" value="EnsemblFungi"/>
</dbReference>
<keyword evidence="3 6" id="KW-0067">ATP-binding</keyword>
<dbReference type="GeneID" id="8297573"/>
<evidence type="ECO:0000313" key="11">
    <source>
        <dbReference type="Proteomes" id="UP000002037"/>
    </source>
</evidence>
<dbReference type="RefSeq" id="XP_002548158.1">
    <property type="nucleotide sequence ID" value="XM_002548112.1"/>
</dbReference>
<evidence type="ECO:0000256" key="3">
    <source>
        <dbReference type="ARBA" id="ARBA00022840"/>
    </source>
</evidence>
<dbReference type="Proteomes" id="UP000002037">
    <property type="component" value="Unassembled WGS sequence"/>
</dbReference>
<dbReference type="KEGG" id="ctp:CTRG_02455"/>
<reference evidence="10 11" key="1">
    <citation type="journal article" date="2009" name="Nature">
        <title>Evolution of pathogenicity and sexual reproduction in eight Candida genomes.</title>
        <authorList>
            <person name="Butler G."/>
            <person name="Rasmussen M.D."/>
            <person name="Lin M.F."/>
            <person name="Santos M.A."/>
            <person name="Sakthikumar S."/>
            <person name="Munro C.A."/>
            <person name="Rheinbay E."/>
            <person name="Grabherr M."/>
            <person name="Forche A."/>
            <person name="Reedy J.L."/>
            <person name="Agrafioti I."/>
            <person name="Arnaud M.B."/>
            <person name="Bates S."/>
            <person name="Brown A.J."/>
            <person name="Brunke S."/>
            <person name="Costanzo M.C."/>
            <person name="Fitzpatrick D.A."/>
            <person name="de Groot P.W."/>
            <person name="Harris D."/>
            <person name="Hoyer L.L."/>
            <person name="Hube B."/>
            <person name="Klis F.M."/>
            <person name="Kodira C."/>
            <person name="Lennard N."/>
            <person name="Logue M.E."/>
            <person name="Martin R."/>
            <person name="Neiman A.M."/>
            <person name="Nikolaou E."/>
            <person name="Quail M.A."/>
            <person name="Quinn J."/>
            <person name="Santos M.C."/>
            <person name="Schmitzberger F.F."/>
            <person name="Sherlock G."/>
            <person name="Shah P."/>
            <person name="Silverstein K.A."/>
            <person name="Skrzypek M.S."/>
            <person name="Soll D."/>
            <person name="Staggs R."/>
            <person name="Stansfield I."/>
            <person name="Stumpf M.P."/>
            <person name="Sudbery P.E."/>
            <person name="Srikantha T."/>
            <person name="Zeng Q."/>
            <person name="Berman J."/>
            <person name="Berriman M."/>
            <person name="Heitman J."/>
            <person name="Gow N.A."/>
            <person name="Lorenz M.C."/>
            <person name="Birren B.W."/>
            <person name="Kellis M."/>
            <person name="Cuomo C.A."/>
        </authorList>
    </citation>
    <scope>NUCLEOTIDE SEQUENCE [LARGE SCALE GENOMIC DNA]</scope>
    <source>
        <strain evidence="11">ATCC MYA-3404 / T1</strain>
    </source>
</reference>
<evidence type="ECO:0000256" key="4">
    <source>
        <dbReference type="ARBA" id="ARBA00023054"/>
    </source>
</evidence>
<dbReference type="AlphaFoldDB" id="C5M7T3"/>
<proteinExistence type="inferred from homology"/>
<feature type="compositionally biased region" description="Low complexity" evidence="8">
    <location>
        <begin position="58"/>
        <end position="73"/>
    </location>
</feature>
<accession>C5M7T3</accession>
<feature type="binding site" evidence="6">
    <location>
        <begin position="169"/>
        <end position="176"/>
    </location>
    <ligand>
        <name>ATP</name>
        <dbReference type="ChEBI" id="CHEBI:30616"/>
    </ligand>
</feature>
<dbReference type="GO" id="GO:0051228">
    <property type="term" value="P:mitotic spindle disassembly"/>
    <property type="evidence" value="ECO:0007669"/>
    <property type="project" value="EnsemblFungi"/>
</dbReference>
<dbReference type="GO" id="GO:0045144">
    <property type="term" value="P:meiotic sister chromatid segregation"/>
    <property type="evidence" value="ECO:0007669"/>
    <property type="project" value="EnsemblFungi"/>
</dbReference>
<feature type="region of interest" description="Disordered" evidence="8">
    <location>
        <begin position="54"/>
        <end position="79"/>
    </location>
</feature>
<dbReference type="HOGENOM" id="CLU_001485_21_2_1"/>
<keyword evidence="4" id="KW-0175">Coiled coil</keyword>
<feature type="compositionally biased region" description="Low complexity" evidence="8">
    <location>
        <begin position="810"/>
        <end position="821"/>
    </location>
</feature>
<dbReference type="STRING" id="294747.C5M7T3"/>
<dbReference type="Gene3D" id="3.40.850.10">
    <property type="entry name" value="Kinesin motor domain"/>
    <property type="match status" value="1"/>
</dbReference>
<name>C5M7T3_CANTT</name>
<keyword evidence="11" id="KW-1185">Reference proteome</keyword>
<keyword evidence="5 6" id="KW-0505">Motor protein</keyword>
<dbReference type="GO" id="GO:0061673">
    <property type="term" value="C:mitotic spindle astral microtubule"/>
    <property type="evidence" value="ECO:0007669"/>
    <property type="project" value="EnsemblFungi"/>
</dbReference>
<evidence type="ECO:0000256" key="7">
    <source>
        <dbReference type="RuleBase" id="RU000394"/>
    </source>
</evidence>
<dbReference type="PROSITE" id="PS50067">
    <property type="entry name" value="KINESIN_MOTOR_2"/>
    <property type="match status" value="1"/>
</dbReference>
<dbReference type="GO" id="GO:0008017">
    <property type="term" value="F:microtubule binding"/>
    <property type="evidence" value="ECO:0007669"/>
    <property type="project" value="InterPro"/>
</dbReference>
<dbReference type="InterPro" id="IPR036961">
    <property type="entry name" value="Kinesin_motor_dom_sf"/>
</dbReference>
<keyword evidence="2 6" id="KW-0547">Nucleotide-binding</keyword>
<comment type="similarity">
    <text evidence="6 7">Belongs to the TRAFAC class myosin-kinesin ATPase superfamily. Kinesin family.</text>
</comment>
<dbReference type="GO" id="GO:0070462">
    <property type="term" value="P:plus-end specific microtubule depolymerization"/>
    <property type="evidence" value="ECO:0007669"/>
    <property type="project" value="EnsemblFungi"/>
</dbReference>
<dbReference type="VEuPathDB" id="FungiDB:CTRG_02455"/>
<dbReference type="GO" id="GO:0031115">
    <property type="term" value="P:negative regulation of microtubule polymerization"/>
    <property type="evidence" value="ECO:0007669"/>
    <property type="project" value="EnsemblFungi"/>
</dbReference>
<keyword evidence="1 7" id="KW-0493">Microtubule</keyword>
<dbReference type="PANTHER" id="PTHR47968">
    <property type="entry name" value="CENTROMERE PROTEIN E"/>
    <property type="match status" value="1"/>
</dbReference>
<dbReference type="PANTHER" id="PTHR47968:SF13">
    <property type="entry name" value="KINESIN-LIKE PROTEIN KIF19 ISOFORM X1"/>
    <property type="match status" value="1"/>
</dbReference>
<evidence type="ECO:0000313" key="10">
    <source>
        <dbReference type="EMBL" id="EER33637.1"/>
    </source>
</evidence>
<dbReference type="GO" id="GO:0005524">
    <property type="term" value="F:ATP binding"/>
    <property type="evidence" value="ECO:0007669"/>
    <property type="project" value="UniProtKB-UniRule"/>
</dbReference>
<feature type="compositionally biased region" description="Polar residues" evidence="8">
    <location>
        <begin position="716"/>
        <end position="727"/>
    </location>
</feature>
<feature type="region of interest" description="Disordered" evidence="8">
    <location>
        <begin position="694"/>
        <end position="727"/>
    </location>
</feature>
<dbReference type="Pfam" id="PF00225">
    <property type="entry name" value="Kinesin"/>
    <property type="match status" value="1"/>
</dbReference>
<evidence type="ECO:0000259" key="9">
    <source>
        <dbReference type="PROSITE" id="PS50067"/>
    </source>
</evidence>
<dbReference type="PRINTS" id="PR00380">
    <property type="entry name" value="KINESINHEAVY"/>
</dbReference>
<dbReference type="SMART" id="SM00129">
    <property type="entry name" value="KISc"/>
    <property type="match status" value="1"/>
</dbReference>
<dbReference type="GO" id="GO:0035371">
    <property type="term" value="C:microtubule plus-end"/>
    <property type="evidence" value="ECO:0007669"/>
    <property type="project" value="EnsemblFungi"/>
</dbReference>
<dbReference type="InterPro" id="IPR001752">
    <property type="entry name" value="Kinesin_motor_dom"/>
</dbReference>
<dbReference type="GO" id="GO:0099606">
    <property type="term" value="P:microtubule plus-end directed mitotic chromosome migration"/>
    <property type="evidence" value="ECO:0007669"/>
    <property type="project" value="EnsemblFungi"/>
</dbReference>
<feature type="region of interest" description="Disordered" evidence="8">
    <location>
        <begin position="800"/>
        <end position="821"/>
    </location>
</feature>
<dbReference type="GO" id="GO:1990023">
    <property type="term" value="C:mitotic spindle midzone"/>
    <property type="evidence" value="ECO:0007669"/>
    <property type="project" value="EnsemblFungi"/>
</dbReference>
<dbReference type="GO" id="GO:0000132">
    <property type="term" value="P:establishment of mitotic spindle orientation"/>
    <property type="evidence" value="ECO:0007669"/>
    <property type="project" value="EnsemblFungi"/>
</dbReference>
<dbReference type="InterPro" id="IPR027640">
    <property type="entry name" value="Kinesin-like_fam"/>
</dbReference>
<dbReference type="GO" id="GO:0005880">
    <property type="term" value="C:nuclear microtubule"/>
    <property type="evidence" value="ECO:0007669"/>
    <property type="project" value="EnsemblFungi"/>
</dbReference>
<evidence type="ECO:0000256" key="5">
    <source>
        <dbReference type="ARBA" id="ARBA00023175"/>
    </source>
</evidence>
<evidence type="ECO:0000256" key="8">
    <source>
        <dbReference type="SAM" id="MobiDB-lite"/>
    </source>
</evidence>
<dbReference type="EMBL" id="GG692397">
    <property type="protein sequence ID" value="EER33637.1"/>
    <property type="molecule type" value="Genomic_DNA"/>
</dbReference>
<evidence type="ECO:0000256" key="6">
    <source>
        <dbReference type="PROSITE-ProRule" id="PRU00283"/>
    </source>
</evidence>
<feature type="compositionally biased region" description="Low complexity" evidence="8">
    <location>
        <begin position="1"/>
        <end position="16"/>
    </location>
</feature>
<sequence length="844" mass="95253">MSSSNSLETSSSSTPSVPKAKQSSISVAVRVRPFTAAESEKLVKADNEDIFLGDGCLTGNSNSNSTSTGSPSNRPMKRSIINTGGLRKIINVVDERMLIFDPPETNPLAKMQKNAFPNSFKGSRIREHRFVFDRLFDEDSSQYQVYNNTTRPLLDSVLDGYNATVFAYGATGCGKTHTISGTPENPGVIFLTMKELYEKIESLSDTKIFDVSLSYLEIYNETIRDLLNPATLCKNLVIREDANNKISVANLSSHRPHSVEEVMELIVQGNKNRTSSPTEANATSSRSHAVLQINVIQKGRTGDITEEHTFATLSIIDLAGSERAAATKNRGARLNEGANINKSLLALGNCINALCDPRRRNHVPYRDSKLTRLLKFSLGGNCKTVMIVCVSPSSQHYDETLNTLKYADRAKEIKTKLIRNQHNLDRHVGSYLKMITEQKQEIEELRARESKVVDIAISKRKDLEKKVFQTLLESLESTKKSLAKQSQEKWKKYFLLAKRKLLLLQKIDSEVILDNRPEDECSNDIILRIYDLCEQLLIKVSNQLPQLEHQYRQPTDLDYILEDSATQTLKRLQNEDGWNEFHTKIYLTSIESMKNEVHTDLLLYSSILYDNLIHNLTEFFYVPNTIGRLLNGHPNEQLLLDIQQGLENLLNGEFDAAMEQFAMEYIKTKLSQESQTPDDMSMMQIDDDHDEYGMPTKKQKTDISPPRVLKKPKSVKQVTSNGKLKKQSTSDLLYDTSMEENNSIIHSDIRFDLDDTQNSPPKMNNILKDIDLDLDLPFDPQLDSPPQALNINGSRITNKRLSTDLKRGRSPPLSSSNRRLSLTLSESKLPLLNKQAASKVSNDL</sequence>
<feature type="domain" description="Kinesin motor" evidence="9">
    <location>
        <begin position="24"/>
        <end position="413"/>
    </location>
</feature>
<dbReference type="FunFam" id="3.40.850.10:FF:000053">
    <property type="entry name" value="Kinesin family"/>
    <property type="match status" value="1"/>
</dbReference>
<organism evidence="10 11">
    <name type="scientific">Candida tropicalis (strain ATCC MYA-3404 / T1)</name>
    <name type="common">Yeast</name>
    <dbReference type="NCBI Taxonomy" id="294747"/>
    <lineage>
        <taxon>Eukaryota</taxon>
        <taxon>Fungi</taxon>
        <taxon>Dikarya</taxon>
        <taxon>Ascomycota</taxon>
        <taxon>Saccharomycotina</taxon>
        <taxon>Pichiomycetes</taxon>
        <taxon>Debaryomycetaceae</taxon>
        <taxon>Candida/Lodderomyces clade</taxon>
        <taxon>Candida</taxon>
    </lineage>
</organism>
<dbReference type="CDD" id="cd01370">
    <property type="entry name" value="KISc_KIP3_like"/>
    <property type="match status" value="1"/>
</dbReference>
<dbReference type="GO" id="GO:0007020">
    <property type="term" value="P:microtubule nucleation"/>
    <property type="evidence" value="ECO:0007669"/>
    <property type="project" value="EnsemblFungi"/>
</dbReference>
<dbReference type="GO" id="GO:0007079">
    <property type="term" value="P:mitotic chromosome movement towards spindle pole"/>
    <property type="evidence" value="ECO:0007669"/>
    <property type="project" value="EnsemblFungi"/>
</dbReference>
<dbReference type="GO" id="GO:0008574">
    <property type="term" value="F:plus-end-directed microtubule motor activity"/>
    <property type="evidence" value="ECO:0007669"/>
    <property type="project" value="EnsemblFungi"/>
</dbReference>
<dbReference type="GO" id="GO:0070463">
    <property type="term" value="F:tubulin-dependent ATPase activity"/>
    <property type="evidence" value="ECO:0007669"/>
    <property type="project" value="EnsemblFungi"/>
</dbReference>
<feature type="region of interest" description="Disordered" evidence="8">
    <location>
        <begin position="1"/>
        <end position="26"/>
    </location>
</feature>
<dbReference type="InterPro" id="IPR019821">
    <property type="entry name" value="Kinesin_motor_CS"/>
</dbReference>
<evidence type="ECO:0000256" key="1">
    <source>
        <dbReference type="ARBA" id="ARBA00022701"/>
    </source>
</evidence>
<dbReference type="GO" id="GO:0090307">
    <property type="term" value="P:mitotic spindle assembly"/>
    <property type="evidence" value="ECO:0007669"/>
    <property type="project" value="EnsemblFungi"/>
</dbReference>
<dbReference type="GO" id="GO:0030473">
    <property type="term" value="P:nuclear migration along microtubule"/>
    <property type="evidence" value="ECO:0007669"/>
    <property type="project" value="EnsemblFungi"/>
</dbReference>
<dbReference type="SUPFAM" id="SSF52540">
    <property type="entry name" value="P-loop containing nucleoside triphosphate hydrolases"/>
    <property type="match status" value="1"/>
</dbReference>
<evidence type="ECO:0000256" key="2">
    <source>
        <dbReference type="ARBA" id="ARBA00022741"/>
    </source>
</evidence>
<dbReference type="PROSITE" id="PS00411">
    <property type="entry name" value="KINESIN_MOTOR_1"/>
    <property type="match status" value="1"/>
</dbReference>
<dbReference type="InterPro" id="IPR027417">
    <property type="entry name" value="P-loop_NTPase"/>
</dbReference>